<dbReference type="SMART" id="SM00220">
    <property type="entry name" value="S_TKc"/>
    <property type="match status" value="1"/>
</dbReference>
<evidence type="ECO:0000256" key="1">
    <source>
        <dbReference type="ARBA" id="ARBA00022679"/>
    </source>
</evidence>
<dbReference type="Proteomes" id="UP001458946">
    <property type="component" value="Unassembled WGS sequence"/>
</dbReference>
<accession>A0ABP9VA80</accession>
<dbReference type="InterPro" id="IPR000719">
    <property type="entry name" value="Prot_kinase_dom"/>
</dbReference>
<protein>
    <submittedName>
        <fullName evidence="6">Serine/threonine-protein kinase PrkC</fullName>
    </submittedName>
</protein>
<dbReference type="RefSeq" id="WP_353542144.1">
    <property type="nucleotide sequence ID" value="NZ_BAABRN010000019.1"/>
</dbReference>
<dbReference type="InterPro" id="IPR008271">
    <property type="entry name" value="Ser/Thr_kinase_AS"/>
</dbReference>
<dbReference type="SUPFAM" id="SSF56112">
    <property type="entry name" value="Protein kinase-like (PK-like)"/>
    <property type="match status" value="1"/>
</dbReference>
<evidence type="ECO:0000313" key="7">
    <source>
        <dbReference type="Proteomes" id="UP001458946"/>
    </source>
</evidence>
<evidence type="ECO:0000259" key="5">
    <source>
        <dbReference type="PROSITE" id="PS50011"/>
    </source>
</evidence>
<dbReference type="GO" id="GO:0016301">
    <property type="term" value="F:kinase activity"/>
    <property type="evidence" value="ECO:0007669"/>
    <property type="project" value="UniProtKB-KW"/>
</dbReference>
<evidence type="ECO:0000256" key="2">
    <source>
        <dbReference type="ARBA" id="ARBA00022741"/>
    </source>
</evidence>
<keyword evidence="3 6" id="KW-0418">Kinase</keyword>
<evidence type="ECO:0000313" key="6">
    <source>
        <dbReference type="EMBL" id="GAA5502174.1"/>
    </source>
</evidence>
<evidence type="ECO:0000256" key="4">
    <source>
        <dbReference type="ARBA" id="ARBA00022840"/>
    </source>
</evidence>
<keyword evidence="2" id="KW-0547">Nucleotide-binding</keyword>
<keyword evidence="7" id="KW-1185">Reference proteome</keyword>
<gene>
    <name evidence="6" type="primary">prkC</name>
    <name evidence="6" type="ORF">Dxin01_01913</name>
</gene>
<dbReference type="PANTHER" id="PTHR43289:SF6">
    <property type="entry name" value="SERINE_THREONINE-PROTEIN KINASE NEKL-3"/>
    <property type="match status" value="1"/>
</dbReference>
<organism evidence="6 7">
    <name type="scientific">Deinococcus xinjiangensis</name>
    <dbReference type="NCBI Taxonomy" id="457454"/>
    <lineage>
        <taxon>Bacteria</taxon>
        <taxon>Thermotogati</taxon>
        <taxon>Deinococcota</taxon>
        <taxon>Deinococci</taxon>
        <taxon>Deinococcales</taxon>
        <taxon>Deinococcaceae</taxon>
        <taxon>Deinococcus</taxon>
    </lineage>
</organism>
<dbReference type="PROSITE" id="PS00108">
    <property type="entry name" value="PROTEIN_KINASE_ST"/>
    <property type="match status" value="1"/>
</dbReference>
<feature type="domain" description="Protein kinase" evidence="5">
    <location>
        <begin position="1"/>
        <end position="262"/>
    </location>
</feature>
<dbReference type="EMBL" id="BAABRN010000019">
    <property type="protein sequence ID" value="GAA5502174.1"/>
    <property type="molecule type" value="Genomic_DNA"/>
</dbReference>
<dbReference type="PANTHER" id="PTHR43289">
    <property type="entry name" value="MITOGEN-ACTIVATED PROTEIN KINASE KINASE KINASE 20-RELATED"/>
    <property type="match status" value="1"/>
</dbReference>
<dbReference type="CDD" id="cd14014">
    <property type="entry name" value="STKc_PknB_like"/>
    <property type="match status" value="1"/>
</dbReference>
<dbReference type="PROSITE" id="PS50011">
    <property type="entry name" value="PROTEIN_KINASE_DOM"/>
    <property type="match status" value="1"/>
</dbReference>
<dbReference type="Pfam" id="PF00069">
    <property type="entry name" value="Pkinase"/>
    <property type="match status" value="1"/>
</dbReference>
<keyword evidence="4" id="KW-0067">ATP-binding</keyword>
<reference evidence="6 7" key="1">
    <citation type="submission" date="2024-02" db="EMBL/GenBank/DDBJ databases">
        <title>Deinococcus xinjiangensis NBRC 107630.</title>
        <authorList>
            <person name="Ichikawa N."/>
            <person name="Katano-Makiyama Y."/>
            <person name="Hidaka K."/>
        </authorList>
    </citation>
    <scope>NUCLEOTIDE SEQUENCE [LARGE SCALE GENOMIC DNA]</scope>
    <source>
        <strain evidence="6 7">NBRC 107630</strain>
    </source>
</reference>
<evidence type="ECO:0000256" key="3">
    <source>
        <dbReference type="ARBA" id="ARBA00022777"/>
    </source>
</evidence>
<keyword evidence="1" id="KW-0808">Transferase</keyword>
<sequence>MSDVPDVHGQADLQHQVVLGQSHGVQSGLGLWQEQQVFIKTLLSGDPDTVARFAHEGQVAACLDHPLVASLLSQTPTDLIFPFIQGGTLRDLARCGPMLPADATAVVWGILEAVAHLHSRGVVHHDLKPENVMLLRGKAQASQVRLIDFGMSYAAHLPLDIHSGTRMGTPHFMAPEQFQGVRGDPRSDLYSVGVLLFDCLAGHPPYEDALGWLVGISENRAELPGPALLHPVMLAAIQRDREARPQSAQEMQDLLRAARAALNLPELPLQVAPS</sequence>
<proteinExistence type="predicted"/>
<comment type="caution">
    <text evidence="6">The sequence shown here is derived from an EMBL/GenBank/DDBJ whole genome shotgun (WGS) entry which is preliminary data.</text>
</comment>
<dbReference type="Gene3D" id="1.10.510.10">
    <property type="entry name" value="Transferase(Phosphotransferase) domain 1"/>
    <property type="match status" value="1"/>
</dbReference>
<dbReference type="InterPro" id="IPR011009">
    <property type="entry name" value="Kinase-like_dom_sf"/>
</dbReference>
<name>A0ABP9VA80_9DEIO</name>